<dbReference type="OrthoDB" id="9808614at2"/>
<sequence>MKLIIHQDRQITETEITLRCARMDSRLEQLAGHIRQFGFSLTGYQEDKEFQLPLEKIFFMDSADGRTYLYLEKEVYYCRETLASLEARLSRTSFARISKSCLVNTSFLQSVRPLYNHRLEATLQNGEKLVITRNYIEPLKEKLKGANV</sequence>
<dbReference type="Gene3D" id="2.40.50.1020">
    <property type="entry name" value="LytTr DNA-binding domain"/>
    <property type="match status" value="1"/>
</dbReference>
<gene>
    <name evidence="2" type="ORF">DWY69_18230</name>
</gene>
<dbReference type="GO" id="GO:0000156">
    <property type="term" value="F:phosphorelay response regulator activity"/>
    <property type="evidence" value="ECO:0007669"/>
    <property type="project" value="InterPro"/>
</dbReference>
<dbReference type="AlphaFoldDB" id="A0A3E3IQD6"/>
<comment type="caution">
    <text evidence="2">The sequence shown here is derived from an EMBL/GenBank/DDBJ whole genome shotgun (WGS) entry which is preliminary data.</text>
</comment>
<dbReference type="Pfam" id="PF04397">
    <property type="entry name" value="LytTR"/>
    <property type="match status" value="1"/>
</dbReference>
<evidence type="ECO:0000313" key="3">
    <source>
        <dbReference type="Proteomes" id="UP000261166"/>
    </source>
</evidence>
<dbReference type="RefSeq" id="WP_025488376.1">
    <property type="nucleotide sequence ID" value="NZ_CALBAU010000309.1"/>
</dbReference>
<dbReference type="EMBL" id="QVLU01000017">
    <property type="protein sequence ID" value="RGE69287.1"/>
    <property type="molecule type" value="Genomic_DNA"/>
</dbReference>
<dbReference type="PANTHER" id="PTHR37299">
    <property type="entry name" value="TRANSCRIPTIONAL REGULATOR-RELATED"/>
    <property type="match status" value="1"/>
</dbReference>
<feature type="domain" description="HTH LytTR-type" evidence="1">
    <location>
        <begin position="41"/>
        <end position="145"/>
    </location>
</feature>
<dbReference type="InterPro" id="IPR046947">
    <property type="entry name" value="LytR-like"/>
</dbReference>
<accession>A0A3E3IQD6</accession>
<organism evidence="2 3">
    <name type="scientific">Eisenbergiella massiliensis</name>
    <dbReference type="NCBI Taxonomy" id="1720294"/>
    <lineage>
        <taxon>Bacteria</taxon>
        <taxon>Bacillati</taxon>
        <taxon>Bacillota</taxon>
        <taxon>Clostridia</taxon>
        <taxon>Lachnospirales</taxon>
        <taxon>Lachnospiraceae</taxon>
        <taxon>Eisenbergiella</taxon>
    </lineage>
</organism>
<dbReference type="SMART" id="SM00850">
    <property type="entry name" value="LytTR"/>
    <property type="match status" value="1"/>
</dbReference>
<dbReference type="GO" id="GO:0003677">
    <property type="term" value="F:DNA binding"/>
    <property type="evidence" value="ECO:0007669"/>
    <property type="project" value="InterPro"/>
</dbReference>
<dbReference type="Proteomes" id="UP000261166">
    <property type="component" value="Unassembled WGS sequence"/>
</dbReference>
<protein>
    <submittedName>
        <fullName evidence="2">LytTR family transcriptional regulator</fullName>
    </submittedName>
</protein>
<reference evidence="2 3" key="1">
    <citation type="submission" date="2018-08" db="EMBL/GenBank/DDBJ databases">
        <title>A genome reference for cultivated species of the human gut microbiota.</title>
        <authorList>
            <person name="Zou Y."/>
            <person name="Xue W."/>
            <person name="Luo G."/>
        </authorList>
    </citation>
    <scope>NUCLEOTIDE SEQUENCE [LARGE SCALE GENOMIC DNA]</scope>
    <source>
        <strain evidence="2 3">AF26-4BH</strain>
    </source>
</reference>
<evidence type="ECO:0000259" key="1">
    <source>
        <dbReference type="PROSITE" id="PS50930"/>
    </source>
</evidence>
<proteinExistence type="predicted"/>
<dbReference type="PROSITE" id="PS50930">
    <property type="entry name" value="HTH_LYTTR"/>
    <property type="match status" value="1"/>
</dbReference>
<evidence type="ECO:0000313" key="2">
    <source>
        <dbReference type="EMBL" id="RGE69287.1"/>
    </source>
</evidence>
<dbReference type="InterPro" id="IPR007492">
    <property type="entry name" value="LytTR_DNA-bd_dom"/>
</dbReference>
<dbReference type="PANTHER" id="PTHR37299:SF4">
    <property type="entry name" value="TRANSCRIPTIONAL REGULATOR"/>
    <property type="match status" value="1"/>
</dbReference>
<name>A0A3E3IQD6_9FIRM</name>